<gene>
    <name evidence="2" type="ORF">R69888_00704</name>
</gene>
<keyword evidence="3" id="KW-1185">Reference proteome</keyword>
<comment type="caution">
    <text evidence="2">The sequence shown here is derived from an EMBL/GenBank/DDBJ whole genome shotgun (WGS) entry which is preliminary data.</text>
</comment>
<dbReference type="Gene3D" id="1.25.40.10">
    <property type="entry name" value="Tetratricopeptide repeat domain"/>
    <property type="match status" value="1"/>
</dbReference>
<name>A0ABM8QJC0_9BURK</name>
<dbReference type="Proteomes" id="UP000672526">
    <property type="component" value="Unassembled WGS sequence"/>
</dbReference>
<sequence>MRTLMLLLFVVVAFTGCTDQSGTSSWQGNTSSQELDHFNHSTVWDDASAEERDQTLIAQFKGRSFVCRQAKDHTPEDAGNAARAFGEFVQYTTHGDGVPDFWDSEAARKKRLDLISAAIKAGSWKADYVDSVWAFKARGDAAAHQDAARRLEKLASQGIPIAAYTYATYLEQTPDEQERVMSEAIDRGSPDAMAWVGGNIVVRSKQLRQIGKAMLDCAAAQGNGDAYDSLGLLADMEGRKVDAYRLWEKGVNNGCLACIGRMEEFAKIRAGYDPSTGTTDATPALKQIGHFYSDNFLFEWTRLPDLYRPLAADLSFHISDGDILKLLKLQASTPES</sequence>
<evidence type="ECO:0000313" key="3">
    <source>
        <dbReference type="Proteomes" id="UP000672526"/>
    </source>
</evidence>
<reference evidence="2 3" key="1">
    <citation type="submission" date="2021-02" db="EMBL/GenBank/DDBJ databases">
        <authorList>
            <person name="Vanwijnsberghe S."/>
        </authorList>
    </citation>
    <scope>NUCLEOTIDE SEQUENCE [LARGE SCALE GENOMIC DNA]</scope>
    <source>
        <strain evidence="2 3">LMG 31837</strain>
    </source>
</reference>
<evidence type="ECO:0008006" key="4">
    <source>
        <dbReference type="Google" id="ProtNLM"/>
    </source>
</evidence>
<dbReference type="InterPro" id="IPR011990">
    <property type="entry name" value="TPR-like_helical_dom_sf"/>
</dbReference>
<proteinExistence type="predicted"/>
<keyword evidence="1" id="KW-0732">Signal</keyword>
<dbReference type="SUPFAM" id="SSF81901">
    <property type="entry name" value="HCP-like"/>
    <property type="match status" value="1"/>
</dbReference>
<feature type="chain" id="PRO_5045511836" description="Sel1 repeat family protein" evidence="1">
    <location>
        <begin position="16"/>
        <end position="336"/>
    </location>
</feature>
<dbReference type="EMBL" id="CAJNBK010000001">
    <property type="protein sequence ID" value="CAE6700279.1"/>
    <property type="molecule type" value="Genomic_DNA"/>
</dbReference>
<evidence type="ECO:0000256" key="1">
    <source>
        <dbReference type="SAM" id="SignalP"/>
    </source>
</evidence>
<organism evidence="2 3">
    <name type="scientific">Paraburkholderia haematera</name>
    <dbReference type="NCBI Taxonomy" id="2793077"/>
    <lineage>
        <taxon>Bacteria</taxon>
        <taxon>Pseudomonadati</taxon>
        <taxon>Pseudomonadota</taxon>
        <taxon>Betaproteobacteria</taxon>
        <taxon>Burkholderiales</taxon>
        <taxon>Burkholderiaceae</taxon>
        <taxon>Paraburkholderia</taxon>
    </lineage>
</organism>
<evidence type="ECO:0000313" key="2">
    <source>
        <dbReference type="EMBL" id="CAE6700279.1"/>
    </source>
</evidence>
<feature type="signal peptide" evidence="1">
    <location>
        <begin position="1"/>
        <end position="15"/>
    </location>
</feature>
<dbReference type="PROSITE" id="PS51257">
    <property type="entry name" value="PROKAR_LIPOPROTEIN"/>
    <property type="match status" value="1"/>
</dbReference>
<accession>A0ABM8QJC0</accession>
<protein>
    <recommendedName>
        <fullName evidence="4">Sel1 repeat family protein</fullName>
    </recommendedName>
</protein>